<dbReference type="eggNOG" id="COG1484">
    <property type="taxonomic scope" value="Bacteria"/>
</dbReference>
<proteinExistence type="predicted"/>
<evidence type="ECO:0000313" key="2">
    <source>
        <dbReference type="Proteomes" id="UP000008710"/>
    </source>
</evidence>
<dbReference type="AlphaFoldDB" id="Q0SAH3"/>
<organism evidence="1 2">
    <name type="scientific">Rhodococcus jostii (strain RHA1)</name>
    <dbReference type="NCBI Taxonomy" id="101510"/>
    <lineage>
        <taxon>Bacteria</taxon>
        <taxon>Bacillati</taxon>
        <taxon>Actinomycetota</taxon>
        <taxon>Actinomycetes</taxon>
        <taxon>Mycobacteriales</taxon>
        <taxon>Nocardiaceae</taxon>
        <taxon>Rhodococcus</taxon>
    </lineage>
</organism>
<dbReference type="EMBL" id="CP000431">
    <property type="protein sequence ID" value="ABG95463.1"/>
    <property type="molecule type" value="Genomic_DNA"/>
</dbReference>
<name>Q0SAH3_RHOJR</name>
<reference evidence="2" key="1">
    <citation type="journal article" date="2006" name="Proc. Natl. Acad. Sci. U.S.A.">
        <title>The complete genome of Rhodococcus sp. RHA1 provides insights into a catabolic powerhouse.</title>
        <authorList>
            <person name="McLeod M.P."/>
            <person name="Warren R.L."/>
            <person name="Hsiao W.W.L."/>
            <person name="Araki N."/>
            <person name="Myhre M."/>
            <person name="Fernandes C."/>
            <person name="Miyazawa D."/>
            <person name="Wong W."/>
            <person name="Lillquist A.L."/>
            <person name="Wang D."/>
            <person name="Dosanjh M."/>
            <person name="Hara H."/>
            <person name="Petrescu A."/>
            <person name="Morin R.D."/>
            <person name="Yang G."/>
            <person name="Stott J.M."/>
            <person name="Schein J.E."/>
            <person name="Shin H."/>
            <person name="Smailus D."/>
            <person name="Siddiqui A.S."/>
            <person name="Marra M.A."/>
            <person name="Jones S.J.M."/>
            <person name="Holt R."/>
            <person name="Brinkman F.S.L."/>
            <person name="Miyauchi K."/>
            <person name="Fukuda M."/>
            <person name="Davies J.E."/>
            <person name="Mohn W.W."/>
            <person name="Eltis L.D."/>
        </authorList>
    </citation>
    <scope>NUCLEOTIDE SEQUENCE [LARGE SCALE GENOMIC DNA]</scope>
    <source>
        <strain evidence="2">RHA1</strain>
    </source>
</reference>
<protein>
    <submittedName>
        <fullName evidence="1">Uncharacterized protein</fullName>
    </submittedName>
</protein>
<dbReference type="KEGG" id="rha:RHA1_ro03660"/>
<dbReference type="Proteomes" id="UP000008710">
    <property type="component" value="Chromosome"/>
</dbReference>
<accession>Q0SAH3</accession>
<dbReference type="HOGENOM" id="CLU_2024941_0_0_11"/>
<evidence type="ECO:0000313" key="1">
    <source>
        <dbReference type="EMBL" id="ABG95463.1"/>
    </source>
</evidence>
<gene>
    <name evidence="1" type="ordered locus">RHA1_ro03660</name>
</gene>
<sequence length="122" mass="12687">MPATPPTLRGTSSAISASRRCSMGRIAGKVGRLREVRGREESSGRHARAHAAIETQLRVLKAVGPAARTLANFCSCELVVVDDIGMLPAGQNAAVIVAMDNSHRLADTSLACACSRSTDDGG</sequence>